<feature type="region of interest" description="Disordered" evidence="8">
    <location>
        <begin position="568"/>
        <end position="602"/>
    </location>
</feature>
<accession>A0AAI8YLF3</accession>
<feature type="compositionally biased region" description="Polar residues" evidence="8">
    <location>
        <begin position="292"/>
        <end position="303"/>
    </location>
</feature>
<dbReference type="FunFam" id="3.30.160.60:FF:001649">
    <property type="entry name" value="C2H2 transcription factor Swi5"/>
    <property type="match status" value="1"/>
</dbReference>
<evidence type="ECO:0000256" key="3">
    <source>
        <dbReference type="ARBA" id="ARBA00022737"/>
    </source>
</evidence>
<feature type="region of interest" description="Disordered" evidence="8">
    <location>
        <begin position="687"/>
        <end position="732"/>
    </location>
</feature>
<evidence type="ECO:0000256" key="4">
    <source>
        <dbReference type="ARBA" id="ARBA00022771"/>
    </source>
</evidence>
<dbReference type="PANTHER" id="PTHR40626:SF11">
    <property type="entry name" value="ZINC FINGER PROTEIN YPR022C"/>
    <property type="match status" value="1"/>
</dbReference>
<dbReference type="SMART" id="SM00355">
    <property type="entry name" value="ZnF_C2H2"/>
    <property type="match status" value="2"/>
</dbReference>
<keyword evidence="4 7" id="KW-0863">Zinc-finger</keyword>
<feature type="compositionally biased region" description="Polar residues" evidence="8">
    <location>
        <begin position="636"/>
        <end position="648"/>
    </location>
</feature>
<reference evidence="10" key="1">
    <citation type="submission" date="2023-10" db="EMBL/GenBank/DDBJ databases">
        <authorList>
            <person name="Hackl T."/>
        </authorList>
    </citation>
    <scope>NUCLEOTIDE SEQUENCE</scope>
</reference>
<dbReference type="GO" id="GO:0008270">
    <property type="term" value="F:zinc ion binding"/>
    <property type="evidence" value="ECO:0007669"/>
    <property type="project" value="UniProtKB-KW"/>
</dbReference>
<protein>
    <submittedName>
        <fullName evidence="10">Uu.00g140600.m01.CDS01</fullName>
    </submittedName>
</protein>
<keyword evidence="5" id="KW-0862">Zinc</keyword>
<dbReference type="InterPro" id="IPR013087">
    <property type="entry name" value="Znf_C2H2_type"/>
</dbReference>
<dbReference type="GO" id="GO:0000981">
    <property type="term" value="F:DNA-binding transcription factor activity, RNA polymerase II-specific"/>
    <property type="evidence" value="ECO:0007669"/>
    <property type="project" value="InterPro"/>
</dbReference>
<feature type="region of interest" description="Disordered" evidence="8">
    <location>
        <begin position="236"/>
        <end position="337"/>
    </location>
</feature>
<comment type="subcellular location">
    <subcellularLocation>
        <location evidence="1">Nucleus</location>
    </subcellularLocation>
</comment>
<feature type="region of interest" description="Disordered" evidence="8">
    <location>
        <begin position="393"/>
        <end position="430"/>
    </location>
</feature>
<dbReference type="PROSITE" id="PS00028">
    <property type="entry name" value="ZINC_FINGER_C2H2_1"/>
    <property type="match status" value="2"/>
</dbReference>
<feature type="compositionally biased region" description="Basic residues" evidence="8">
    <location>
        <begin position="568"/>
        <end position="578"/>
    </location>
</feature>
<feature type="region of interest" description="Disordered" evidence="8">
    <location>
        <begin position="1"/>
        <end position="62"/>
    </location>
</feature>
<dbReference type="InterPro" id="IPR051059">
    <property type="entry name" value="VerF-like"/>
</dbReference>
<dbReference type="Pfam" id="PF00096">
    <property type="entry name" value="zf-C2H2"/>
    <property type="match status" value="1"/>
</dbReference>
<evidence type="ECO:0000256" key="1">
    <source>
        <dbReference type="ARBA" id="ARBA00004123"/>
    </source>
</evidence>
<feature type="compositionally biased region" description="Polar residues" evidence="8">
    <location>
        <begin position="318"/>
        <end position="327"/>
    </location>
</feature>
<proteinExistence type="predicted"/>
<feature type="compositionally biased region" description="Low complexity" evidence="8">
    <location>
        <begin position="37"/>
        <end position="51"/>
    </location>
</feature>
<dbReference type="InterPro" id="IPR036236">
    <property type="entry name" value="Znf_C2H2_sf"/>
</dbReference>
<keyword evidence="11" id="KW-1185">Reference proteome</keyword>
<sequence length="805" mass="89187">MLPNNPLAARQRQHRRQNSSPSGFESTGTANNLPNMHQAQQQPHQQHNQQQRPRVSHRRGMSLDIRRQQIMDRRQQMHSPTTPLRQEFTMHVLREAQQQDLARPGPQHQQAYANLATGENYLVSPHATPQIQNFEGPFFDGLPTSQDMTFNFDMYNGPMNVVLKKNQDGYAQNMTGPQDFELFPTSTLSTPTFMNFQDSPTGAPGWISEGETSSSRSTSRRVSNGIMDRVSKFETMGFEQRPRTPPKQNATDYFPLTPMETPHDRTIRHSQRPQRFTEGYDESTEETVKPMRQSSNRRPQTTFDEMRQAAEAQPTIPTPNRASTMPMPSSYDPASVTSPDFLSMSQANHGDLRVDTTFHGHLDMSHPLSAPSNFSHQASPMTPSLVEYSGGGFDCKPDLGPSHARSDVPSNQDAFPPTETPSRRISPHRRTESVASIASAASIASIDIDQAKTTTGITTEDIKQYIQEPDPRDNLWVCTFKDCNKKFGRKENIKSHVQTHLGDRQYQCPTCKKCFVRQHDLKRHAKIHTGIKPYPCKCGNSFARHDALTRHKQRGMCIGAFDGIVKKTAKRGRPRKHRPDNEERKEKATRTRKKNLSISSASSHAWYSDSSAVNSPENAENDDFEMLDDIMDVSMGGTSMNPSSLQGGSSSAPMPALAADPAMSAHSPSAGSIHSYVSQLSHMSLHPEATGEALPSEHVSPADSIVSPYNEPPELSHSSSRPTSSHFYDVEPNSSGLEAAISSASEASNLGSLDGMPEDIDGSLLLGYSNSGSAMLMSLSGSKFDEAFDSVDMFTDNDDVFFGSV</sequence>
<name>A0AAI8YLF3_9PEZI</name>
<evidence type="ECO:0000256" key="8">
    <source>
        <dbReference type="SAM" id="MobiDB-lite"/>
    </source>
</evidence>
<dbReference type="GO" id="GO:0005634">
    <property type="term" value="C:nucleus"/>
    <property type="evidence" value="ECO:0007669"/>
    <property type="project" value="UniProtKB-SubCell"/>
</dbReference>
<feature type="domain" description="C2H2-type" evidence="9">
    <location>
        <begin position="506"/>
        <end position="533"/>
    </location>
</feature>
<evidence type="ECO:0000313" key="10">
    <source>
        <dbReference type="EMBL" id="CAJ2509034.1"/>
    </source>
</evidence>
<evidence type="ECO:0000313" key="11">
    <source>
        <dbReference type="Proteomes" id="UP001295740"/>
    </source>
</evidence>
<dbReference type="Proteomes" id="UP001295740">
    <property type="component" value="Unassembled WGS sequence"/>
</dbReference>
<dbReference type="GO" id="GO:0000785">
    <property type="term" value="C:chromatin"/>
    <property type="evidence" value="ECO:0007669"/>
    <property type="project" value="TreeGrafter"/>
</dbReference>
<dbReference type="PANTHER" id="PTHR40626">
    <property type="entry name" value="MIP31509P"/>
    <property type="match status" value="1"/>
</dbReference>
<feature type="compositionally biased region" description="Polar residues" evidence="8">
    <location>
        <begin position="18"/>
        <end position="35"/>
    </location>
</feature>
<dbReference type="GO" id="GO:0000978">
    <property type="term" value="F:RNA polymerase II cis-regulatory region sequence-specific DNA binding"/>
    <property type="evidence" value="ECO:0007669"/>
    <property type="project" value="InterPro"/>
</dbReference>
<feature type="domain" description="C2H2-type" evidence="9">
    <location>
        <begin position="476"/>
        <end position="505"/>
    </location>
</feature>
<keyword evidence="2" id="KW-0479">Metal-binding</keyword>
<evidence type="ECO:0000256" key="6">
    <source>
        <dbReference type="ARBA" id="ARBA00023242"/>
    </source>
</evidence>
<evidence type="ECO:0000256" key="5">
    <source>
        <dbReference type="ARBA" id="ARBA00022833"/>
    </source>
</evidence>
<feature type="compositionally biased region" description="Basic and acidic residues" evidence="8">
    <location>
        <begin position="579"/>
        <end position="589"/>
    </location>
</feature>
<gene>
    <name evidence="10" type="ORF">KHLLAP_LOCUS9502</name>
</gene>
<evidence type="ECO:0000256" key="7">
    <source>
        <dbReference type="PROSITE-ProRule" id="PRU00042"/>
    </source>
</evidence>
<feature type="region of interest" description="Disordered" evidence="8">
    <location>
        <begin position="201"/>
        <end position="223"/>
    </location>
</feature>
<comment type="caution">
    <text evidence="10">The sequence shown here is derived from an EMBL/GenBank/DDBJ whole genome shotgun (WGS) entry which is preliminary data.</text>
</comment>
<dbReference type="EMBL" id="CAUWAG010000012">
    <property type="protein sequence ID" value="CAJ2509034.1"/>
    <property type="molecule type" value="Genomic_DNA"/>
</dbReference>
<feature type="region of interest" description="Disordered" evidence="8">
    <location>
        <begin position="633"/>
        <end position="666"/>
    </location>
</feature>
<dbReference type="AlphaFoldDB" id="A0AAI8YLF3"/>
<organism evidence="10 11">
    <name type="scientific">Anthostomella pinea</name>
    <dbReference type="NCBI Taxonomy" id="933095"/>
    <lineage>
        <taxon>Eukaryota</taxon>
        <taxon>Fungi</taxon>
        <taxon>Dikarya</taxon>
        <taxon>Ascomycota</taxon>
        <taxon>Pezizomycotina</taxon>
        <taxon>Sordariomycetes</taxon>
        <taxon>Xylariomycetidae</taxon>
        <taxon>Xylariales</taxon>
        <taxon>Xylariaceae</taxon>
        <taxon>Anthostomella</taxon>
    </lineage>
</organism>
<dbReference type="FunFam" id="3.30.160.60:FF:000504">
    <property type="entry name" value="C2H2 transcription factor swi5"/>
    <property type="match status" value="1"/>
</dbReference>
<keyword evidence="3" id="KW-0677">Repeat</keyword>
<feature type="compositionally biased region" description="Low complexity" evidence="8">
    <location>
        <begin position="716"/>
        <end position="725"/>
    </location>
</feature>
<evidence type="ECO:0000256" key="2">
    <source>
        <dbReference type="ARBA" id="ARBA00022723"/>
    </source>
</evidence>
<feature type="compositionally biased region" description="Low complexity" evidence="8">
    <location>
        <begin position="212"/>
        <end position="223"/>
    </location>
</feature>
<dbReference type="PROSITE" id="PS50157">
    <property type="entry name" value="ZINC_FINGER_C2H2_2"/>
    <property type="match status" value="2"/>
</dbReference>
<dbReference type="Gene3D" id="3.30.160.60">
    <property type="entry name" value="Classic Zinc Finger"/>
    <property type="match status" value="3"/>
</dbReference>
<dbReference type="SUPFAM" id="SSF57667">
    <property type="entry name" value="beta-beta-alpha zinc fingers"/>
    <property type="match status" value="2"/>
</dbReference>
<evidence type="ECO:0000259" key="9">
    <source>
        <dbReference type="PROSITE" id="PS50157"/>
    </source>
</evidence>
<feature type="compositionally biased region" description="Low complexity" evidence="8">
    <location>
        <begin position="649"/>
        <end position="666"/>
    </location>
</feature>
<keyword evidence="6" id="KW-0539">Nucleus</keyword>